<sequence length="296" mass="33593">MSAQKEAKFDIYEFINEQVVKQLEKGVLPWRKPWKVAIVEGQQYTVPHNYATKRPYTGVNAFLLALTPYRTPMFLTFNQVKELGGMVKTGAASLPIVFWKPIRVKGEKGKEEDKLVLRYYRVFNIEDTTLPVEIKDPEQKPEPVVIDACQRIVDQMPNCPHVVSNDPARCYYTPFLDVVNMAPAQNFKKAEDYYSVLFHELVHATGHSSRLNRAEISEMASFGSQTYSKEELTAELGAAYLCGVTGISAITIDNSSAYISGWLNKLRGDKRFFFEAAQKAQKAANYIQNLNPQYEA</sequence>
<comment type="caution">
    <text evidence="3">The sequence shown here is derived from an EMBL/GenBank/DDBJ whole genome shotgun (WGS) entry which is preliminary data.</text>
</comment>
<dbReference type="InterPro" id="IPR017113">
    <property type="entry name" value="Antirestriction_ArdC"/>
</dbReference>
<name>A0A418LW94_9BACT</name>
<reference evidence="3 4" key="1">
    <citation type="submission" date="2018-08" db="EMBL/GenBank/DDBJ databases">
        <title>Fibrisoma montanum sp. nov., isolated from Danxia mountain soil.</title>
        <authorList>
            <person name="Huang Y."/>
        </authorList>
    </citation>
    <scope>NUCLEOTIDE SEQUENCE [LARGE SCALE GENOMIC DNA]</scope>
    <source>
        <strain evidence="3 4">HYT19</strain>
    </source>
</reference>
<dbReference type="OrthoDB" id="9792687at2"/>
<dbReference type="AlphaFoldDB" id="A0A418LW94"/>
<dbReference type="Pfam" id="PF08401">
    <property type="entry name" value="ArdcN"/>
    <property type="match status" value="1"/>
</dbReference>
<accession>A0A418LW94</accession>
<keyword evidence="4" id="KW-1185">Reference proteome</keyword>
<dbReference type="GO" id="GO:0003697">
    <property type="term" value="F:single-stranded DNA binding"/>
    <property type="evidence" value="ECO:0007669"/>
    <property type="project" value="InterPro"/>
</dbReference>
<evidence type="ECO:0000259" key="1">
    <source>
        <dbReference type="Pfam" id="PF08401"/>
    </source>
</evidence>
<organism evidence="3 4">
    <name type="scientific">Fibrisoma montanum</name>
    <dbReference type="NCBI Taxonomy" id="2305895"/>
    <lineage>
        <taxon>Bacteria</taxon>
        <taxon>Pseudomonadati</taxon>
        <taxon>Bacteroidota</taxon>
        <taxon>Cytophagia</taxon>
        <taxon>Cytophagales</taxon>
        <taxon>Spirosomataceae</taxon>
        <taxon>Fibrisoma</taxon>
    </lineage>
</organism>
<evidence type="ECO:0000259" key="2">
    <source>
        <dbReference type="Pfam" id="PF18818"/>
    </source>
</evidence>
<dbReference type="EMBL" id="QXED01000018">
    <property type="protein sequence ID" value="RIV17482.1"/>
    <property type="molecule type" value="Genomic_DNA"/>
</dbReference>
<dbReference type="Pfam" id="PF18818">
    <property type="entry name" value="MPTase-PolyVal"/>
    <property type="match status" value="1"/>
</dbReference>
<proteinExistence type="predicted"/>
<dbReference type="InterPro" id="IPR041459">
    <property type="entry name" value="MPTase-PolyVal"/>
</dbReference>
<dbReference type="Proteomes" id="UP000283523">
    <property type="component" value="Unassembled WGS sequence"/>
</dbReference>
<evidence type="ECO:0000313" key="3">
    <source>
        <dbReference type="EMBL" id="RIV17482.1"/>
    </source>
</evidence>
<dbReference type="PIRSF" id="PIRSF037112">
    <property type="entry name" value="Antirestriction_ArdC"/>
    <property type="match status" value="1"/>
</dbReference>
<dbReference type="InterPro" id="IPR013610">
    <property type="entry name" value="ArdC_N"/>
</dbReference>
<dbReference type="RefSeq" id="WP_119671838.1">
    <property type="nucleotide sequence ID" value="NZ_QXED01000018.1"/>
</dbReference>
<feature type="domain" description="N-terminal" evidence="1">
    <location>
        <begin position="10"/>
        <end position="123"/>
    </location>
</feature>
<feature type="domain" description="Polyvalent protein metallopeptidase" evidence="2">
    <location>
        <begin position="165"/>
        <end position="278"/>
    </location>
</feature>
<gene>
    <name evidence="3" type="ORF">DYU11_32040</name>
</gene>
<evidence type="ECO:0000313" key="4">
    <source>
        <dbReference type="Proteomes" id="UP000283523"/>
    </source>
</evidence>
<protein>
    <submittedName>
        <fullName evidence="3">DUF1738 domain-containing protein</fullName>
    </submittedName>
</protein>